<dbReference type="SMART" id="SM00091">
    <property type="entry name" value="PAS"/>
    <property type="match status" value="1"/>
</dbReference>
<proteinExistence type="predicted"/>
<evidence type="ECO:0000256" key="6">
    <source>
        <dbReference type="ARBA" id="ARBA00022741"/>
    </source>
</evidence>
<evidence type="ECO:0000313" key="15">
    <source>
        <dbReference type="Proteomes" id="UP000809621"/>
    </source>
</evidence>
<dbReference type="PROSITE" id="PS50885">
    <property type="entry name" value="HAMP"/>
    <property type="match status" value="1"/>
</dbReference>
<dbReference type="PANTHER" id="PTHR43065">
    <property type="entry name" value="SENSOR HISTIDINE KINASE"/>
    <property type="match status" value="1"/>
</dbReference>
<dbReference type="SUPFAM" id="SSF47384">
    <property type="entry name" value="Homodimeric domain of signal transducing histidine kinase"/>
    <property type="match status" value="1"/>
</dbReference>
<evidence type="ECO:0000259" key="11">
    <source>
        <dbReference type="PROSITE" id="PS50112"/>
    </source>
</evidence>
<dbReference type="InterPro" id="IPR000014">
    <property type="entry name" value="PAS"/>
</dbReference>
<dbReference type="PANTHER" id="PTHR43065:SF46">
    <property type="entry name" value="C4-DICARBOXYLATE TRANSPORT SENSOR PROTEIN DCTB"/>
    <property type="match status" value="1"/>
</dbReference>
<evidence type="ECO:0000259" key="12">
    <source>
        <dbReference type="PROSITE" id="PS50113"/>
    </source>
</evidence>
<keyword evidence="5" id="KW-0808">Transferase</keyword>
<dbReference type="InterPro" id="IPR003660">
    <property type="entry name" value="HAMP_dom"/>
</dbReference>
<dbReference type="Gene3D" id="6.10.340.10">
    <property type="match status" value="1"/>
</dbReference>
<feature type="domain" description="HAMP" evidence="13">
    <location>
        <begin position="284"/>
        <end position="336"/>
    </location>
</feature>
<dbReference type="EMBL" id="JAFEUM010000002">
    <property type="protein sequence ID" value="MBM7036000.1"/>
    <property type="molecule type" value="Genomic_DNA"/>
</dbReference>
<dbReference type="Pfam" id="PF02518">
    <property type="entry name" value="HATPase_c"/>
    <property type="match status" value="1"/>
</dbReference>
<dbReference type="CDD" id="cd00082">
    <property type="entry name" value="HisKA"/>
    <property type="match status" value="1"/>
</dbReference>
<dbReference type="PROSITE" id="PS50113">
    <property type="entry name" value="PAC"/>
    <property type="match status" value="1"/>
</dbReference>
<dbReference type="SUPFAM" id="SSF55785">
    <property type="entry name" value="PYP-like sensor domain (PAS domain)"/>
    <property type="match status" value="1"/>
</dbReference>
<keyword evidence="4" id="KW-0597">Phosphoprotein</keyword>
<feature type="domain" description="Histidine kinase" evidence="10">
    <location>
        <begin position="484"/>
        <end position="703"/>
    </location>
</feature>
<dbReference type="InterPro" id="IPR003661">
    <property type="entry name" value="HisK_dim/P_dom"/>
</dbReference>
<dbReference type="SMART" id="SM00304">
    <property type="entry name" value="HAMP"/>
    <property type="match status" value="1"/>
</dbReference>
<dbReference type="Gene3D" id="1.10.287.130">
    <property type="match status" value="1"/>
</dbReference>
<evidence type="ECO:0000256" key="1">
    <source>
        <dbReference type="ARBA" id="ARBA00000085"/>
    </source>
</evidence>
<feature type="domain" description="PAS" evidence="11">
    <location>
        <begin position="337"/>
        <end position="407"/>
    </location>
</feature>
<evidence type="ECO:0000256" key="7">
    <source>
        <dbReference type="ARBA" id="ARBA00022777"/>
    </source>
</evidence>
<evidence type="ECO:0000256" key="9">
    <source>
        <dbReference type="ARBA" id="ARBA00023012"/>
    </source>
</evidence>
<evidence type="ECO:0000256" key="4">
    <source>
        <dbReference type="ARBA" id="ARBA00022553"/>
    </source>
</evidence>
<dbReference type="PROSITE" id="PS50109">
    <property type="entry name" value="HIS_KIN"/>
    <property type="match status" value="1"/>
</dbReference>
<dbReference type="NCBIfam" id="TIGR00229">
    <property type="entry name" value="sensory_box"/>
    <property type="match status" value="1"/>
</dbReference>
<evidence type="ECO:0000259" key="13">
    <source>
        <dbReference type="PROSITE" id="PS50885"/>
    </source>
</evidence>
<dbReference type="SMART" id="SM00387">
    <property type="entry name" value="HATPase_c"/>
    <property type="match status" value="1"/>
</dbReference>
<dbReference type="SUPFAM" id="SSF55874">
    <property type="entry name" value="ATPase domain of HSP90 chaperone/DNA topoisomerase II/histidine kinase"/>
    <property type="match status" value="1"/>
</dbReference>
<dbReference type="Pfam" id="PF13426">
    <property type="entry name" value="PAS_9"/>
    <property type="match status" value="1"/>
</dbReference>
<gene>
    <name evidence="14" type="ORF">JQC93_06215</name>
</gene>
<organism evidence="14 15">
    <name type="scientific">Vibrio ulleungensis</name>
    <dbReference type="NCBI Taxonomy" id="2807619"/>
    <lineage>
        <taxon>Bacteria</taxon>
        <taxon>Pseudomonadati</taxon>
        <taxon>Pseudomonadota</taxon>
        <taxon>Gammaproteobacteria</taxon>
        <taxon>Vibrionales</taxon>
        <taxon>Vibrionaceae</taxon>
        <taxon>Vibrio</taxon>
    </lineage>
</organism>
<dbReference type="InterPro" id="IPR004358">
    <property type="entry name" value="Sig_transdc_His_kin-like_C"/>
</dbReference>
<dbReference type="InterPro" id="IPR036097">
    <property type="entry name" value="HisK_dim/P_sf"/>
</dbReference>
<dbReference type="CDD" id="cd00130">
    <property type="entry name" value="PAS"/>
    <property type="match status" value="1"/>
</dbReference>
<dbReference type="InterPro" id="IPR003594">
    <property type="entry name" value="HATPase_dom"/>
</dbReference>
<dbReference type="Gene3D" id="3.30.565.10">
    <property type="entry name" value="Histidine kinase-like ATPase, C-terminal domain"/>
    <property type="match status" value="1"/>
</dbReference>
<keyword evidence="15" id="KW-1185">Reference proteome</keyword>
<dbReference type="SMART" id="SM00388">
    <property type="entry name" value="HisKA"/>
    <property type="match status" value="1"/>
</dbReference>
<dbReference type="InterPro" id="IPR000700">
    <property type="entry name" value="PAS-assoc_C"/>
</dbReference>
<dbReference type="InterPro" id="IPR036890">
    <property type="entry name" value="HATPase_C_sf"/>
</dbReference>
<keyword evidence="7" id="KW-0418">Kinase</keyword>
<keyword evidence="6" id="KW-0547">Nucleotide-binding</keyword>
<comment type="catalytic activity">
    <reaction evidence="1">
        <text>ATP + protein L-histidine = ADP + protein N-phospho-L-histidine.</text>
        <dbReference type="EC" id="2.7.13.3"/>
    </reaction>
</comment>
<dbReference type="InterPro" id="IPR035965">
    <property type="entry name" value="PAS-like_dom_sf"/>
</dbReference>
<reference evidence="14 15" key="1">
    <citation type="submission" date="2021-02" db="EMBL/GenBank/DDBJ databases">
        <authorList>
            <person name="Park J.-S."/>
        </authorList>
    </citation>
    <scope>NUCLEOTIDE SEQUENCE [LARGE SCALE GENOMIC DNA]</scope>
    <source>
        <strain evidence="14 15">188UL20-2</strain>
    </source>
</reference>
<sequence>MPDIVAILELKSASNRLFAEIQGFVATGDEGEIDEFYESVEEFNTWLDEWTVAPGDETELELKKQMVLHAEVFSNYAQVIFDQFVIQKQQLKSHNQLHVDFMNRFSRFDSVAHSNGHQQFAIDLYNDVNLLLIETYKIISTHIEDDDDGEDQGGEPEQISAGENEQQMMELLFDQRLESLEATLVNRPTFMPYDPIYHLTETILQSAQQLAATSATIYETLDNVEEYEEEILETLDSAITLQTREVEDSFERADITVSNFTAMFIVMSALFTVVFSIISRQLGQSIAIRMGKLVASIKEISNGNFTNRADVKGQDEIGQLGKYFNEMTDKLETTTVSKDYVNSILVGLNESLVVVSTDGVLETVNQATLALLGYQQHELIGKHYSVLFASECVGEVQEVLQSNASRKELNYVSKEGERIPVLLSSSHTLGMLGEVTGNVCVASDIRQLKIVQSALEESYNELQVAQQQLVQSSKLASIGELSAGVAHELNQPLMIIRTGSQMLERKRTKGTLDDAYLEKFIGSVNANSKRMMKIIDHLRTFARQSSVEYNPMKVNSVIENCFYMIGEQLRLHDIVAEQSLEDNLPEVRGDSNQLEQVVLNLLTNARDAVDENSAEKRVTITTQRSIDKPDHIEILISDNGTGIPVDKQDHVFDPFFTTKEEGKGTGLGLSISYGIIEAHSGTIDVMSTGQQGTTMRIQLPILS</sequence>
<dbReference type="Pfam" id="PF00512">
    <property type="entry name" value="HisKA"/>
    <property type="match status" value="1"/>
</dbReference>
<evidence type="ECO:0000256" key="3">
    <source>
        <dbReference type="ARBA" id="ARBA00012438"/>
    </source>
</evidence>
<dbReference type="Gene3D" id="3.30.450.20">
    <property type="entry name" value="PAS domain"/>
    <property type="match status" value="1"/>
</dbReference>
<dbReference type="PRINTS" id="PR00344">
    <property type="entry name" value="BCTRLSENSOR"/>
</dbReference>
<dbReference type="Pfam" id="PF00672">
    <property type="entry name" value="HAMP"/>
    <property type="match status" value="1"/>
</dbReference>
<evidence type="ECO:0000256" key="8">
    <source>
        <dbReference type="ARBA" id="ARBA00022840"/>
    </source>
</evidence>
<keyword evidence="8" id="KW-0067">ATP-binding</keyword>
<feature type="domain" description="PAC" evidence="12">
    <location>
        <begin position="405"/>
        <end position="457"/>
    </location>
</feature>
<dbReference type="InterPro" id="IPR005467">
    <property type="entry name" value="His_kinase_dom"/>
</dbReference>
<dbReference type="Proteomes" id="UP000809621">
    <property type="component" value="Unassembled WGS sequence"/>
</dbReference>
<dbReference type="CDD" id="cd06225">
    <property type="entry name" value="HAMP"/>
    <property type="match status" value="1"/>
</dbReference>
<keyword evidence="9" id="KW-0902">Two-component regulatory system</keyword>
<accession>A0ABS2HEJ1</accession>
<dbReference type="EC" id="2.7.13.3" evidence="3"/>
<evidence type="ECO:0000313" key="14">
    <source>
        <dbReference type="EMBL" id="MBM7036000.1"/>
    </source>
</evidence>
<comment type="subcellular location">
    <subcellularLocation>
        <location evidence="2">Membrane</location>
    </subcellularLocation>
</comment>
<evidence type="ECO:0000256" key="5">
    <source>
        <dbReference type="ARBA" id="ARBA00022679"/>
    </source>
</evidence>
<protein>
    <recommendedName>
        <fullName evidence="3">histidine kinase</fullName>
        <ecNumber evidence="3">2.7.13.3</ecNumber>
    </recommendedName>
</protein>
<evidence type="ECO:0000259" key="10">
    <source>
        <dbReference type="PROSITE" id="PS50109"/>
    </source>
</evidence>
<dbReference type="SUPFAM" id="SSF158472">
    <property type="entry name" value="HAMP domain-like"/>
    <property type="match status" value="1"/>
</dbReference>
<comment type="caution">
    <text evidence="14">The sequence shown here is derived from an EMBL/GenBank/DDBJ whole genome shotgun (WGS) entry which is preliminary data.</text>
</comment>
<evidence type="ECO:0000256" key="2">
    <source>
        <dbReference type="ARBA" id="ARBA00004370"/>
    </source>
</evidence>
<name>A0ABS2HEJ1_9VIBR</name>
<dbReference type="PROSITE" id="PS50112">
    <property type="entry name" value="PAS"/>
    <property type="match status" value="1"/>
</dbReference>
<dbReference type="RefSeq" id="WP_205157611.1">
    <property type="nucleotide sequence ID" value="NZ_JAFEUM010000002.1"/>
</dbReference>